<dbReference type="Proteomes" id="UP000298652">
    <property type="component" value="Chromosome 6"/>
</dbReference>
<evidence type="ECO:0000256" key="1">
    <source>
        <dbReference type="SAM" id="MobiDB-lite"/>
    </source>
</evidence>
<evidence type="ECO:0000259" key="2">
    <source>
        <dbReference type="Pfam" id="PF07859"/>
    </source>
</evidence>
<sequence>MSGTLPRPTAVPGSGASDPSPQGSASSDHGPGVGSARPLATRSRLTRPWARGSDSLGTTRRISPSGADRMIRGTHGLRRPEQREDSPVLGLRAPGSKDVTPALREPSAGRRHPPPLPTDTRVATKRPHHDPAATDTEEAICRARRQLAHGHPPPPAYAPADAEGRPPRPSPHLLPRHRRPPPGPPSLGSDGGGDPAGERLTGSCGGARKRGRRGVGLPCGGGGRREGGLGGREARIEGIALLHPYFRGRELVPSEGTDPRSPERERAEQWWAFVCAGRYGFDHPFLNPRAMPAAEWAALGCRRALVAVAELDSMGDRGRRYVEALRGGAWQGEEAVLYETHVRGTSSSSSDGRDRAKEDMIAAVASLVAPSGAEARLGRPSRRSSGCDAKL</sequence>
<feature type="domain" description="Alpha/beta hydrolase fold-3" evidence="2">
    <location>
        <begin position="234"/>
        <end position="330"/>
    </location>
</feature>
<dbReference type="Pfam" id="PF07859">
    <property type="entry name" value="Abhydrolase_3"/>
    <property type="match status" value="1"/>
</dbReference>
<dbReference type="InterPro" id="IPR029058">
    <property type="entry name" value="AB_hydrolase_fold"/>
</dbReference>
<protein>
    <recommendedName>
        <fullName evidence="2">Alpha/beta hydrolase fold-3 domain-containing protein</fullName>
    </recommendedName>
</protein>
<keyword evidence="4" id="KW-1185">Reference proteome</keyword>
<dbReference type="Gene3D" id="3.40.50.1820">
    <property type="entry name" value="alpha/beta hydrolase"/>
    <property type="match status" value="1"/>
</dbReference>
<name>A0A4U6UJM5_SETVI</name>
<dbReference type="InterPro" id="IPR050466">
    <property type="entry name" value="Carboxylest/Gibb_receptor"/>
</dbReference>
<feature type="region of interest" description="Disordered" evidence="1">
    <location>
        <begin position="372"/>
        <end position="391"/>
    </location>
</feature>
<dbReference type="PANTHER" id="PTHR23024:SF396">
    <property type="entry name" value="OS08G0475000 PROTEIN"/>
    <property type="match status" value="1"/>
</dbReference>
<organism evidence="3 4">
    <name type="scientific">Setaria viridis</name>
    <name type="common">Green bristlegrass</name>
    <name type="synonym">Setaria italica subsp. viridis</name>
    <dbReference type="NCBI Taxonomy" id="4556"/>
    <lineage>
        <taxon>Eukaryota</taxon>
        <taxon>Viridiplantae</taxon>
        <taxon>Streptophyta</taxon>
        <taxon>Embryophyta</taxon>
        <taxon>Tracheophyta</taxon>
        <taxon>Spermatophyta</taxon>
        <taxon>Magnoliopsida</taxon>
        <taxon>Liliopsida</taxon>
        <taxon>Poales</taxon>
        <taxon>Poaceae</taxon>
        <taxon>PACMAD clade</taxon>
        <taxon>Panicoideae</taxon>
        <taxon>Panicodae</taxon>
        <taxon>Paniceae</taxon>
        <taxon>Cenchrinae</taxon>
        <taxon>Setaria</taxon>
    </lineage>
</organism>
<gene>
    <name evidence="3" type="ORF">SEVIR_6G188600v2</name>
</gene>
<dbReference type="Gramene" id="TKW10767">
    <property type="protein sequence ID" value="TKW10767"/>
    <property type="gene ID" value="SEVIR_6G188600v2"/>
</dbReference>
<dbReference type="OMA" id="NPRAMPA"/>
<accession>A0A4U6UJM5</accession>
<feature type="region of interest" description="Disordered" evidence="1">
    <location>
        <begin position="1"/>
        <end position="230"/>
    </location>
</feature>
<dbReference type="GO" id="GO:0016787">
    <property type="term" value="F:hydrolase activity"/>
    <property type="evidence" value="ECO:0007669"/>
    <property type="project" value="InterPro"/>
</dbReference>
<feature type="compositionally biased region" description="Polar residues" evidence="1">
    <location>
        <begin position="17"/>
        <end position="27"/>
    </location>
</feature>
<proteinExistence type="predicted"/>
<dbReference type="InterPro" id="IPR013094">
    <property type="entry name" value="AB_hydrolase_3"/>
</dbReference>
<reference evidence="3" key="1">
    <citation type="submission" date="2019-03" db="EMBL/GenBank/DDBJ databases">
        <title>WGS assembly of Setaria viridis.</title>
        <authorList>
            <person name="Huang P."/>
            <person name="Jenkins J."/>
            <person name="Grimwood J."/>
            <person name="Barry K."/>
            <person name="Healey A."/>
            <person name="Mamidi S."/>
            <person name="Sreedasyam A."/>
            <person name="Shu S."/>
            <person name="Feldman M."/>
            <person name="Wu J."/>
            <person name="Yu Y."/>
            <person name="Chen C."/>
            <person name="Johnson J."/>
            <person name="Rokhsar D."/>
            <person name="Baxter I."/>
            <person name="Schmutz J."/>
            <person name="Brutnell T."/>
            <person name="Kellogg E."/>
        </authorList>
    </citation>
    <scope>NUCLEOTIDE SEQUENCE [LARGE SCALE GENOMIC DNA]</scope>
</reference>
<dbReference type="EMBL" id="CM016557">
    <property type="protein sequence ID" value="TKW10767.1"/>
    <property type="molecule type" value="Genomic_DNA"/>
</dbReference>
<evidence type="ECO:0000313" key="3">
    <source>
        <dbReference type="EMBL" id="TKW10767.1"/>
    </source>
</evidence>
<dbReference type="AlphaFoldDB" id="A0A4U6UJM5"/>
<evidence type="ECO:0000313" key="4">
    <source>
        <dbReference type="Proteomes" id="UP000298652"/>
    </source>
</evidence>
<dbReference type="PANTHER" id="PTHR23024">
    <property type="entry name" value="ARYLACETAMIDE DEACETYLASE"/>
    <property type="match status" value="1"/>
</dbReference>